<dbReference type="GO" id="GO:0042286">
    <property type="term" value="F:glutamate-1-semialdehyde 2,1-aminomutase activity"/>
    <property type="evidence" value="ECO:0007669"/>
    <property type="project" value="UniProtKB-UniRule"/>
</dbReference>
<keyword evidence="7 8" id="KW-0627">Porphyrin biosynthesis</keyword>
<proteinExistence type="inferred from homology"/>
<sequence length="433" mass="46306">MMNLSRSGAAFEEARNYMPGGVNSPVRSYPHMDCPPPFIASAKGSHITDIDGNTYIDYVGSWGPMILGHAHPRVISAIQKAAENSTSYGAPTVIETELAKLVTAFYPSIEKIRLVSSGTEATMSALRAARGYTGRDKILKFAGCYHGHGDSLLVKAGSGAATFGSPDSAGVTKGTAKDTVVVPYNDIDAFVKKMDNEGDEIAAVIVEPVAGNMGCVLPVDGFLETLRRETEKHGTVLIFDEVMCGFRTELHGAQGKYGIIPDMTCLGKIIGGGLPAAAYGGKRDIMNCIAPDGSVYQAGTLSGNPLAVTAGLETLQMIRTIPDFYKILEEKTKRLLGGWLDAAAEAGVAVQVHQSGSMFCLFFNDKPVFNYEDSCACDGKKFKAWFLSMLEQGIYLAPSPFETLFMSYAHSEDDLERTISAARTAMKAAAEAK</sequence>
<dbReference type="PANTHER" id="PTHR43713">
    <property type="entry name" value="GLUTAMATE-1-SEMIALDEHYDE 2,1-AMINOMUTASE"/>
    <property type="match status" value="1"/>
</dbReference>
<dbReference type="InterPro" id="IPR049704">
    <property type="entry name" value="Aminotrans_3_PPA_site"/>
</dbReference>
<dbReference type="Pfam" id="PF00202">
    <property type="entry name" value="Aminotran_3"/>
    <property type="match status" value="1"/>
</dbReference>
<dbReference type="CDD" id="cd00610">
    <property type="entry name" value="OAT_like"/>
    <property type="match status" value="1"/>
</dbReference>
<evidence type="ECO:0000256" key="5">
    <source>
        <dbReference type="ARBA" id="ARBA00022898"/>
    </source>
</evidence>
<dbReference type="EMBL" id="JABZMK010000104">
    <property type="protein sequence ID" value="MBF1130131.1"/>
    <property type="molecule type" value="Genomic_DNA"/>
</dbReference>
<dbReference type="GO" id="GO:0006782">
    <property type="term" value="P:protoporphyrinogen IX biosynthetic process"/>
    <property type="evidence" value="ECO:0007669"/>
    <property type="project" value="UniProtKB-UniRule"/>
</dbReference>
<comment type="catalytic activity">
    <reaction evidence="1 8">
        <text>(S)-4-amino-5-oxopentanoate = 5-aminolevulinate</text>
        <dbReference type="Rhea" id="RHEA:14265"/>
        <dbReference type="ChEBI" id="CHEBI:57501"/>
        <dbReference type="ChEBI" id="CHEBI:356416"/>
        <dbReference type="EC" id="5.4.3.8"/>
    </reaction>
</comment>
<dbReference type="NCBIfam" id="TIGR00713">
    <property type="entry name" value="hemL"/>
    <property type="match status" value="1"/>
</dbReference>
<protein>
    <recommendedName>
        <fullName evidence="8">Glutamate-1-semialdehyde 2,1-aminomutase</fullName>
        <shortName evidence="8">GSA</shortName>
        <ecNumber evidence="8">5.4.3.8</ecNumber>
    </recommendedName>
    <alternativeName>
        <fullName evidence="8">Glutamate-1-semialdehyde aminotransferase</fullName>
        <shortName evidence="8">GSA-AT</shortName>
    </alternativeName>
</protein>
<dbReference type="GO" id="GO:0030170">
    <property type="term" value="F:pyridoxal phosphate binding"/>
    <property type="evidence" value="ECO:0007669"/>
    <property type="project" value="InterPro"/>
</dbReference>
<dbReference type="AlphaFoldDB" id="A0A930B9T3"/>
<evidence type="ECO:0000256" key="1">
    <source>
        <dbReference type="ARBA" id="ARBA00001579"/>
    </source>
</evidence>
<dbReference type="PANTHER" id="PTHR43713:SF3">
    <property type="entry name" value="GLUTAMATE-1-SEMIALDEHYDE 2,1-AMINOMUTASE 1, CHLOROPLASTIC-RELATED"/>
    <property type="match status" value="1"/>
</dbReference>
<keyword evidence="5 8" id="KW-0663">Pyridoxal phosphate</keyword>
<dbReference type="SUPFAM" id="SSF53383">
    <property type="entry name" value="PLP-dependent transferases"/>
    <property type="match status" value="1"/>
</dbReference>
<evidence type="ECO:0000256" key="2">
    <source>
        <dbReference type="ARBA" id="ARBA00001933"/>
    </source>
</evidence>
<dbReference type="EC" id="5.4.3.8" evidence="8"/>
<name>A0A930B9T3_9FIRM</name>
<comment type="cofactor">
    <cofactor evidence="2 8">
        <name>pyridoxal 5'-phosphate</name>
        <dbReference type="ChEBI" id="CHEBI:597326"/>
    </cofactor>
</comment>
<comment type="subcellular location">
    <subcellularLocation>
        <location evidence="8">Cytoplasm</location>
    </subcellularLocation>
</comment>
<evidence type="ECO:0000313" key="9">
    <source>
        <dbReference type="EMBL" id="MBF1130131.1"/>
    </source>
</evidence>
<evidence type="ECO:0000256" key="8">
    <source>
        <dbReference type="HAMAP-Rule" id="MF_00375"/>
    </source>
</evidence>
<dbReference type="InterPro" id="IPR015424">
    <property type="entry name" value="PyrdxlP-dep_Trfase"/>
</dbReference>
<gene>
    <name evidence="8 9" type="primary">hemL</name>
    <name evidence="9" type="ORF">HXL70_08875</name>
</gene>
<dbReference type="Gene3D" id="3.90.1150.10">
    <property type="entry name" value="Aspartate Aminotransferase, domain 1"/>
    <property type="match status" value="1"/>
</dbReference>
<evidence type="ECO:0000256" key="6">
    <source>
        <dbReference type="ARBA" id="ARBA00023235"/>
    </source>
</evidence>
<dbReference type="PROSITE" id="PS00600">
    <property type="entry name" value="AA_TRANSFER_CLASS_3"/>
    <property type="match status" value="1"/>
</dbReference>
<organism evidence="9 10">
    <name type="scientific">Dialister invisus</name>
    <dbReference type="NCBI Taxonomy" id="218538"/>
    <lineage>
        <taxon>Bacteria</taxon>
        <taxon>Bacillati</taxon>
        <taxon>Bacillota</taxon>
        <taxon>Negativicutes</taxon>
        <taxon>Veillonellales</taxon>
        <taxon>Veillonellaceae</taxon>
        <taxon>Dialister</taxon>
    </lineage>
</organism>
<evidence type="ECO:0000313" key="10">
    <source>
        <dbReference type="Proteomes" id="UP000757890"/>
    </source>
</evidence>
<dbReference type="HAMAP" id="MF_00375">
    <property type="entry name" value="HemL_aminotrans_3"/>
    <property type="match status" value="1"/>
</dbReference>
<comment type="similarity">
    <text evidence="4 8">Belongs to the class-III pyridoxal-phosphate-dependent aminotransferase family. HemL subfamily.</text>
</comment>
<dbReference type="GO" id="GO:0008483">
    <property type="term" value="F:transaminase activity"/>
    <property type="evidence" value="ECO:0007669"/>
    <property type="project" value="InterPro"/>
</dbReference>
<dbReference type="InterPro" id="IPR004639">
    <property type="entry name" value="4pyrrol_synth_GluAld_NH2Trfase"/>
</dbReference>
<dbReference type="Proteomes" id="UP000757890">
    <property type="component" value="Unassembled WGS sequence"/>
</dbReference>
<dbReference type="InterPro" id="IPR015421">
    <property type="entry name" value="PyrdxlP-dep_Trfase_major"/>
</dbReference>
<comment type="pathway">
    <text evidence="3">Porphyrin-containing compound metabolism; protoporphyrin-IX biosynthesis; 5-aminolevulinate from L-glutamyl-tRNA(Glu): step 2/2.</text>
</comment>
<evidence type="ECO:0000256" key="7">
    <source>
        <dbReference type="ARBA" id="ARBA00023244"/>
    </source>
</evidence>
<comment type="caution">
    <text evidence="9">The sequence shown here is derived from an EMBL/GenBank/DDBJ whole genome shotgun (WGS) entry which is preliminary data.</text>
</comment>
<dbReference type="FunFam" id="3.40.640.10:FF:000021">
    <property type="entry name" value="Glutamate-1-semialdehyde 2,1-aminomutase"/>
    <property type="match status" value="1"/>
</dbReference>
<keyword evidence="6 8" id="KW-0413">Isomerase</keyword>
<comment type="subunit">
    <text evidence="8">Homodimer.</text>
</comment>
<evidence type="ECO:0000256" key="3">
    <source>
        <dbReference type="ARBA" id="ARBA00004819"/>
    </source>
</evidence>
<dbReference type="InterPro" id="IPR005814">
    <property type="entry name" value="Aminotrans_3"/>
</dbReference>
<evidence type="ECO:0000256" key="4">
    <source>
        <dbReference type="ARBA" id="ARBA00008981"/>
    </source>
</evidence>
<keyword evidence="8" id="KW-0963">Cytoplasm</keyword>
<dbReference type="InterPro" id="IPR015422">
    <property type="entry name" value="PyrdxlP-dep_Trfase_small"/>
</dbReference>
<accession>A0A930B9T3</accession>
<dbReference type="GO" id="GO:0005737">
    <property type="term" value="C:cytoplasm"/>
    <property type="evidence" value="ECO:0007669"/>
    <property type="project" value="UniProtKB-SubCell"/>
</dbReference>
<dbReference type="NCBIfam" id="NF000818">
    <property type="entry name" value="PRK00062.1"/>
    <property type="match status" value="1"/>
</dbReference>
<dbReference type="Gene3D" id="3.40.640.10">
    <property type="entry name" value="Type I PLP-dependent aspartate aminotransferase-like (Major domain)"/>
    <property type="match status" value="1"/>
</dbReference>
<reference evidence="9" key="1">
    <citation type="submission" date="2020-04" db="EMBL/GenBank/DDBJ databases">
        <title>Deep metagenomics examines the oral microbiome during advanced dental caries in children, revealing novel taxa and co-occurrences with host molecules.</title>
        <authorList>
            <person name="Baker J.L."/>
            <person name="Morton J.T."/>
            <person name="Dinis M."/>
            <person name="Alvarez R."/>
            <person name="Tran N.C."/>
            <person name="Knight R."/>
            <person name="Edlund A."/>
        </authorList>
    </citation>
    <scope>NUCLEOTIDE SEQUENCE</scope>
    <source>
        <strain evidence="9">JCVI_32_bin.14</strain>
    </source>
</reference>
<feature type="modified residue" description="N6-(pyridoxal phosphate)lysine" evidence="8">
    <location>
        <position position="268"/>
    </location>
</feature>